<organism evidence="2 3">
    <name type="scientific">Stephania japonica</name>
    <dbReference type="NCBI Taxonomy" id="461633"/>
    <lineage>
        <taxon>Eukaryota</taxon>
        <taxon>Viridiplantae</taxon>
        <taxon>Streptophyta</taxon>
        <taxon>Embryophyta</taxon>
        <taxon>Tracheophyta</taxon>
        <taxon>Spermatophyta</taxon>
        <taxon>Magnoliopsida</taxon>
        <taxon>Ranunculales</taxon>
        <taxon>Menispermaceae</taxon>
        <taxon>Menispermoideae</taxon>
        <taxon>Cissampelideae</taxon>
        <taxon>Stephania</taxon>
    </lineage>
</organism>
<dbReference type="EMBL" id="JBBNAE010000007">
    <property type="protein sequence ID" value="KAK9109738.1"/>
    <property type="molecule type" value="Genomic_DNA"/>
</dbReference>
<feature type="region of interest" description="Disordered" evidence="1">
    <location>
        <begin position="92"/>
        <end position="132"/>
    </location>
</feature>
<evidence type="ECO:0000256" key="1">
    <source>
        <dbReference type="SAM" id="MobiDB-lite"/>
    </source>
</evidence>
<proteinExistence type="predicted"/>
<evidence type="ECO:0000313" key="3">
    <source>
        <dbReference type="Proteomes" id="UP001417504"/>
    </source>
</evidence>
<dbReference type="Proteomes" id="UP001417504">
    <property type="component" value="Unassembled WGS sequence"/>
</dbReference>
<comment type="caution">
    <text evidence="2">The sequence shown here is derived from an EMBL/GenBank/DDBJ whole genome shotgun (WGS) entry which is preliminary data.</text>
</comment>
<protein>
    <submittedName>
        <fullName evidence="2">Uncharacterized protein</fullName>
    </submittedName>
</protein>
<evidence type="ECO:0000313" key="2">
    <source>
        <dbReference type="EMBL" id="KAK9109738.1"/>
    </source>
</evidence>
<sequence length="242" mass="27207">MPLRFLVRAMFLEQLSTRRSIISMATTKTHMIKTTRKSNDNNNSDHHAITLGAILQRDAALRQVADLKHLMDRTSSKIESLERDLMGMKQQLRESEKMQRSEARMEASKGKNGRRSESFRLSSEKNRGEVMTKESLRDGFGSSARYSAECRKVRAREVGSSSSSSERSFFNNENSVKTTTHDDYKKKQAGFGWNLMKGYLKTAFGKPSHGSKQLECESCRVINGDGDLRLDEVGIDGSVGGI</sequence>
<name>A0AAP0I6U5_9MAGN</name>
<dbReference type="AlphaFoldDB" id="A0AAP0I6U5"/>
<reference evidence="2 3" key="1">
    <citation type="submission" date="2024-01" db="EMBL/GenBank/DDBJ databases">
        <title>Genome assemblies of Stephania.</title>
        <authorList>
            <person name="Yang L."/>
        </authorList>
    </citation>
    <scope>NUCLEOTIDE SEQUENCE [LARGE SCALE GENOMIC DNA]</scope>
    <source>
        <strain evidence="2">QJT</strain>
        <tissue evidence="2">Leaf</tissue>
    </source>
</reference>
<accession>A0AAP0I6U5</accession>
<gene>
    <name evidence="2" type="ORF">Sjap_017798</name>
</gene>
<keyword evidence="3" id="KW-1185">Reference proteome</keyword>